<comment type="caution">
    <text evidence="5">The sequence shown here is derived from an EMBL/GenBank/DDBJ whole genome shotgun (WGS) entry which is preliminary data.</text>
</comment>
<evidence type="ECO:0000313" key="6">
    <source>
        <dbReference type="Proteomes" id="UP001476247"/>
    </source>
</evidence>
<evidence type="ECO:0000256" key="1">
    <source>
        <dbReference type="ARBA" id="ARBA00006941"/>
    </source>
</evidence>
<evidence type="ECO:0000256" key="4">
    <source>
        <dbReference type="SAM" id="MobiDB-lite"/>
    </source>
</evidence>
<dbReference type="PANTHER" id="PTHR11740">
    <property type="entry name" value="CASEIN KINASE II SUBUNIT BETA"/>
    <property type="match status" value="1"/>
</dbReference>
<dbReference type="PANTHER" id="PTHR11740:SF0">
    <property type="entry name" value="CASEIN KINASE II SUBUNIT BETA"/>
    <property type="match status" value="1"/>
</dbReference>
<evidence type="ECO:0000256" key="3">
    <source>
        <dbReference type="RuleBase" id="RU361268"/>
    </source>
</evidence>
<dbReference type="InterPro" id="IPR035991">
    <property type="entry name" value="Casein_kinase_II_beta-like"/>
</dbReference>
<keyword evidence="6" id="KW-1185">Reference proteome</keyword>
<organism evidence="5 6">
    <name type="scientific">Helicostylum pulchrum</name>
    <dbReference type="NCBI Taxonomy" id="562976"/>
    <lineage>
        <taxon>Eukaryota</taxon>
        <taxon>Fungi</taxon>
        <taxon>Fungi incertae sedis</taxon>
        <taxon>Mucoromycota</taxon>
        <taxon>Mucoromycotina</taxon>
        <taxon>Mucoromycetes</taxon>
        <taxon>Mucorales</taxon>
        <taxon>Mucorineae</taxon>
        <taxon>Mucoraceae</taxon>
        <taxon>Helicostylum</taxon>
    </lineage>
</organism>
<dbReference type="Gene3D" id="1.10.1820.10">
    <property type="entry name" value="protein kinase ck2 holoenzyme, chain C, domain 1"/>
    <property type="match status" value="1"/>
</dbReference>
<dbReference type="Gene3D" id="2.20.25.20">
    <property type="match status" value="1"/>
</dbReference>
<dbReference type="EMBL" id="BAABUJ010000005">
    <property type="protein sequence ID" value="GAA5795724.1"/>
    <property type="molecule type" value="Genomic_DNA"/>
</dbReference>
<comment type="subunit">
    <text evidence="3">Tetramer of two alpha and two beta subunits.</text>
</comment>
<dbReference type="SUPFAM" id="SSF57798">
    <property type="entry name" value="Casein kinase II beta subunit"/>
    <property type="match status" value="1"/>
</dbReference>
<reference evidence="5 6" key="1">
    <citation type="submission" date="2024-04" db="EMBL/GenBank/DDBJ databases">
        <title>genome sequences of Mucor flavus KT1a and Helicostylum pulchrum KT1b strains isolation_sourced from the surface of a dry-aged beef.</title>
        <authorList>
            <person name="Toyotome T."/>
            <person name="Hosono M."/>
            <person name="Torimaru M."/>
            <person name="Fukuda K."/>
            <person name="Mikami N."/>
        </authorList>
    </citation>
    <scope>NUCLEOTIDE SEQUENCE [LARGE SCALE GENOMIC DNA]</scope>
    <source>
        <strain evidence="5 6">KT1b</strain>
    </source>
</reference>
<name>A0ABP9XLT8_9FUNG</name>
<protein>
    <recommendedName>
        <fullName evidence="3">Casein kinase II subunit beta</fullName>
        <shortName evidence="3">CK II beta</shortName>
    </recommendedName>
</protein>
<sequence length="271" mass="31233">MEGNIFGKTKSDLDDSHSSSESSLQSWISWYCSLPGNEYYIEVPEEFIDDEFNLTGLSVLVPYYNQALETILDMECAEYFDDQTESEEQDDFLKENKKPKRMKPVDSRILEPYAFMLYGLIHQRYLLTRDGLRLMAERYAHTEFGTCPRYYCDESPVLPVGKFDQSGKESVHLYCPICLDIYNPPSSVHQSIDGAHFGTTYANLLFLTFPELIPQVSHQIYQPTIFGFRVSPLSLSGPQNQWLRAKPQQSNNNTVNDLSCKTENLHIDKFL</sequence>
<dbReference type="SMART" id="SM01085">
    <property type="entry name" value="CK_II_beta"/>
    <property type="match status" value="1"/>
</dbReference>
<dbReference type="InterPro" id="IPR000704">
    <property type="entry name" value="Casein_kinase_II_reg-sub"/>
</dbReference>
<gene>
    <name evidence="5" type="ORF">HPULCUR_001086</name>
</gene>
<feature type="region of interest" description="Disordered" evidence="4">
    <location>
        <begin position="1"/>
        <end position="20"/>
    </location>
</feature>
<dbReference type="InterPro" id="IPR016149">
    <property type="entry name" value="Casein_kin_II_reg-sub_N"/>
</dbReference>
<evidence type="ECO:0000256" key="2">
    <source>
        <dbReference type="ARBA" id="ARBA00045899"/>
    </source>
</evidence>
<accession>A0ABP9XLT8</accession>
<evidence type="ECO:0000313" key="5">
    <source>
        <dbReference type="EMBL" id="GAA5795724.1"/>
    </source>
</evidence>
<comment type="function">
    <text evidence="2 3">Regulatory subunit of casein kinase II/CK2. As part of the kinase complex regulates the basal catalytic activity of the alpha subunit a constitutively active serine/threonine-protein kinase that phosphorylates a large number of substrates containing acidic residues C-terminal to the phosphorylated serine or threonine.</text>
</comment>
<feature type="compositionally biased region" description="Basic and acidic residues" evidence="4">
    <location>
        <begin position="9"/>
        <end position="18"/>
    </location>
</feature>
<dbReference type="Pfam" id="PF01214">
    <property type="entry name" value="CK_II_beta"/>
    <property type="match status" value="1"/>
</dbReference>
<dbReference type="Proteomes" id="UP001476247">
    <property type="component" value="Unassembled WGS sequence"/>
</dbReference>
<proteinExistence type="inferred from homology"/>
<comment type="similarity">
    <text evidence="1 3">Belongs to the casein kinase 2 subunit beta family.</text>
</comment>
<dbReference type="PRINTS" id="PR00472">
    <property type="entry name" value="CASNKINASEII"/>
</dbReference>